<gene>
    <name evidence="2" type="ORF">M413DRAFT_440642</name>
</gene>
<evidence type="ECO:0000256" key="1">
    <source>
        <dbReference type="SAM" id="MobiDB-lite"/>
    </source>
</evidence>
<name>A0A0C3CED8_HEBCY</name>
<accession>A0A0C3CED8</accession>
<proteinExistence type="predicted"/>
<sequence length="147" mass="16690">MVSSKLQFKQFSAHVKVDGKALECYSIWVDKKAKHVSCWIASEAGKAFSVIFEKEETKRACATYLSVDGTEVDVPDDIFLREEDQSEWDFMKTSKGKGRSFKFSPLNVIEGEVTKGSPSEKSETPTTSRSCSRCHQCPSRHHWHRLP</sequence>
<dbReference type="Proteomes" id="UP000053424">
    <property type="component" value="Unassembled WGS sequence"/>
</dbReference>
<protein>
    <submittedName>
        <fullName evidence="2">Uncharacterized protein</fullName>
    </submittedName>
</protein>
<reference evidence="3" key="2">
    <citation type="submission" date="2015-01" db="EMBL/GenBank/DDBJ databases">
        <title>Evolutionary Origins and Diversification of the Mycorrhizal Mutualists.</title>
        <authorList>
            <consortium name="DOE Joint Genome Institute"/>
            <consortium name="Mycorrhizal Genomics Consortium"/>
            <person name="Kohler A."/>
            <person name="Kuo A."/>
            <person name="Nagy L.G."/>
            <person name="Floudas D."/>
            <person name="Copeland A."/>
            <person name="Barry K.W."/>
            <person name="Cichocki N."/>
            <person name="Veneault-Fourrey C."/>
            <person name="LaButti K."/>
            <person name="Lindquist E.A."/>
            <person name="Lipzen A."/>
            <person name="Lundell T."/>
            <person name="Morin E."/>
            <person name="Murat C."/>
            <person name="Riley R."/>
            <person name="Ohm R."/>
            <person name="Sun H."/>
            <person name="Tunlid A."/>
            <person name="Henrissat B."/>
            <person name="Grigoriev I.V."/>
            <person name="Hibbett D.S."/>
            <person name="Martin F."/>
        </authorList>
    </citation>
    <scope>NUCLEOTIDE SEQUENCE [LARGE SCALE GENOMIC DNA]</scope>
    <source>
        <strain evidence="3">h7</strain>
    </source>
</reference>
<reference evidence="2 3" key="1">
    <citation type="submission" date="2014-04" db="EMBL/GenBank/DDBJ databases">
        <authorList>
            <consortium name="DOE Joint Genome Institute"/>
            <person name="Kuo A."/>
            <person name="Gay G."/>
            <person name="Dore J."/>
            <person name="Kohler A."/>
            <person name="Nagy L.G."/>
            <person name="Floudas D."/>
            <person name="Copeland A."/>
            <person name="Barry K.W."/>
            <person name="Cichocki N."/>
            <person name="Veneault-Fourrey C."/>
            <person name="LaButti K."/>
            <person name="Lindquist E.A."/>
            <person name="Lipzen A."/>
            <person name="Lundell T."/>
            <person name="Morin E."/>
            <person name="Murat C."/>
            <person name="Sun H."/>
            <person name="Tunlid A."/>
            <person name="Henrissat B."/>
            <person name="Grigoriev I.V."/>
            <person name="Hibbett D.S."/>
            <person name="Martin F."/>
            <person name="Nordberg H.P."/>
            <person name="Cantor M.N."/>
            <person name="Hua S.X."/>
        </authorList>
    </citation>
    <scope>NUCLEOTIDE SEQUENCE [LARGE SCALE GENOMIC DNA]</scope>
    <source>
        <strain evidence="3">h7</strain>
    </source>
</reference>
<keyword evidence="3" id="KW-1185">Reference proteome</keyword>
<dbReference type="AlphaFoldDB" id="A0A0C3CED8"/>
<dbReference type="EMBL" id="KN831770">
    <property type="protein sequence ID" value="KIM47110.1"/>
    <property type="molecule type" value="Genomic_DNA"/>
</dbReference>
<dbReference type="HOGENOM" id="CLU_1768307_0_0_1"/>
<evidence type="ECO:0000313" key="2">
    <source>
        <dbReference type="EMBL" id="KIM47110.1"/>
    </source>
</evidence>
<dbReference type="OrthoDB" id="3364132at2759"/>
<evidence type="ECO:0000313" key="3">
    <source>
        <dbReference type="Proteomes" id="UP000053424"/>
    </source>
</evidence>
<dbReference type="STRING" id="686832.A0A0C3CED8"/>
<organism evidence="2 3">
    <name type="scientific">Hebeloma cylindrosporum</name>
    <dbReference type="NCBI Taxonomy" id="76867"/>
    <lineage>
        <taxon>Eukaryota</taxon>
        <taxon>Fungi</taxon>
        <taxon>Dikarya</taxon>
        <taxon>Basidiomycota</taxon>
        <taxon>Agaricomycotina</taxon>
        <taxon>Agaricomycetes</taxon>
        <taxon>Agaricomycetidae</taxon>
        <taxon>Agaricales</taxon>
        <taxon>Agaricineae</taxon>
        <taxon>Hymenogastraceae</taxon>
        <taxon>Hebeloma</taxon>
    </lineage>
</organism>
<feature type="region of interest" description="Disordered" evidence="1">
    <location>
        <begin position="112"/>
        <end position="131"/>
    </location>
</feature>